<dbReference type="GO" id="GO:0046872">
    <property type="term" value="F:metal ion binding"/>
    <property type="evidence" value="ECO:0007669"/>
    <property type="project" value="UniProtKB-KW"/>
</dbReference>
<feature type="compositionally biased region" description="Low complexity" evidence="5">
    <location>
        <begin position="1"/>
        <end position="16"/>
    </location>
</feature>
<dbReference type="SUPFAM" id="SSF54001">
    <property type="entry name" value="Cysteine proteinases"/>
    <property type="match status" value="1"/>
</dbReference>
<dbReference type="Gene3D" id="3.90.70.30">
    <property type="entry name" value="Phytochelatin synthase, N-terminal domain"/>
    <property type="match status" value="1"/>
</dbReference>
<dbReference type="EMBL" id="KZ992588">
    <property type="protein sequence ID" value="RKP08591.1"/>
    <property type="molecule type" value="Genomic_DNA"/>
</dbReference>
<evidence type="ECO:0000256" key="3">
    <source>
        <dbReference type="ARBA" id="ARBA00022679"/>
    </source>
</evidence>
<dbReference type="InterPro" id="IPR038765">
    <property type="entry name" value="Papain-like_cys_pep_sf"/>
</dbReference>
<dbReference type="InterPro" id="IPR038156">
    <property type="entry name" value="PCS_N_sf"/>
</dbReference>
<dbReference type="InterPro" id="IPR007719">
    <property type="entry name" value="PCS_N"/>
</dbReference>
<dbReference type="EC" id="2.3.2.15" evidence="1"/>
<keyword evidence="8" id="KW-1185">Reference proteome</keyword>
<dbReference type="OrthoDB" id="448954at2759"/>
<accession>A0A4P9XSV0</accession>
<dbReference type="Proteomes" id="UP000271241">
    <property type="component" value="Unassembled WGS sequence"/>
</dbReference>
<dbReference type="FunFam" id="3.90.70.30:FF:000001">
    <property type="entry name" value="Glutathione gamma-glutamylcysteinyltransferase 1"/>
    <property type="match status" value="1"/>
</dbReference>
<evidence type="ECO:0000313" key="7">
    <source>
        <dbReference type="EMBL" id="RKP08591.1"/>
    </source>
</evidence>
<keyword evidence="3" id="KW-0808">Transferase</keyword>
<dbReference type="InterPro" id="IPR040409">
    <property type="entry name" value="PCS-like"/>
</dbReference>
<gene>
    <name evidence="7" type="ORF">THASP1DRAFT_29618</name>
</gene>
<dbReference type="Pfam" id="PF05023">
    <property type="entry name" value="Phytochelatin"/>
    <property type="match status" value="1"/>
</dbReference>
<organism evidence="7 8">
    <name type="scientific">Thamnocephalis sphaerospora</name>
    <dbReference type="NCBI Taxonomy" id="78915"/>
    <lineage>
        <taxon>Eukaryota</taxon>
        <taxon>Fungi</taxon>
        <taxon>Fungi incertae sedis</taxon>
        <taxon>Zoopagomycota</taxon>
        <taxon>Zoopagomycotina</taxon>
        <taxon>Zoopagomycetes</taxon>
        <taxon>Zoopagales</taxon>
        <taxon>Sigmoideomycetaceae</taxon>
        <taxon>Thamnocephalis</taxon>
    </lineage>
</organism>
<dbReference type="AlphaFoldDB" id="A0A4P9XSV0"/>
<evidence type="ECO:0000256" key="4">
    <source>
        <dbReference type="ARBA" id="ARBA00022723"/>
    </source>
</evidence>
<feature type="region of interest" description="Disordered" evidence="5">
    <location>
        <begin position="1"/>
        <end position="23"/>
    </location>
</feature>
<name>A0A4P9XSV0_9FUNG</name>
<dbReference type="PROSITE" id="PS51443">
    <property type="entry name" value="PCS"/>
    <property type="match status" value="1"/>
</dbReference>
<dbReference type="GO" id="GO:0010038">
    <property type="term" value="P:response to metal ion"/>
    <property type="evidence" value="ECO:0007669"/>
    <property type="project" value="InterPro"/>
</dbReference>
<reference evidence="8" key="1">
    <citation type="journal article" date="2018" name="Nat. Microbiol.">
        <title>Leveraging single-cell genomics to expand the fungal tree of life.</title>
        <authorList>
            <person name="Ahrendt S.R."/>
            <person name="Quandt C.A."/>
            <person name="Ciobanu D."/>
            <person name="Clum A."/>
            <person name="Salamov A."/>
            <person name="Andreopoulos B."/>
            <person name="Cheng J.F."/>
            <person name="Woyke T."/>
            <person name="Pelin A."/>
            <person name="Henrissat B."/>
            <person name="Reynolds N.K."/>
            <person name="Benny G.L."/>
            <person name="Smith M.E."/>
            <person name="James T.Y."/>
            <person name="Grigoriev I.V."/>
        </authorList>
    </citation>
    <scope>NUCLEOTIDE SEQUENCE [LARGE SCALE GENOMIC DNA]</scope>
    <source>
        <strain evidence="8">RSA 1356</strain>
    </source>
</reference>
<evidence type="ECO:0000259" key="6">
    <source>
        <dbReference type="PROSITE" id="PS51443"/>
    </source>
</evidence>
<protein>
    <recommendedName>
        <fullName evidence="1">glutathione gamma-glutamylcysteinyltransferase</fullName>
        <ecNumber evidence="1">2.3.2.15</ecNumber>
    </recommendedName>
</protein>
<keyword evidence="4" id="KW-0479">Metal-binding</keyword>
<feature type="domain" description="Peptidase C83" evidence="6">
    <location>
        <begin position="67"/>
        <end position="294"/>
    </location>
</feature>
<sequence>MLSVARNARLAATTTASRRRRNSASTISVEPCIKCAGEPVVPPSPATSAAAHTPTAEDRLPYEDEGVMRSTFYRRPLPEHLVAFDSADGKKLFRRCLDAGHAEGYFHLAGNFASQSEPAYCGPSSLAMVLNALQIDPRRRWKGAWRWYTDELLEGCLPLSVIKRKGITFSQFACMASGHCEVEAKRPEDHSYEEFMADLRRVTSRTDNGEHMVVSYARATLGQTGDGHFSPVGSFCPTPTAKDPQGGAVLVLDVARFKYPSYFCHTRMLYEATKPLDRTTGKSRGWFLLRPRKNSPVYGCASVCKDWA</sequence>
<evidence type="ECO:0000256" key="5">
    <source>
        <dbReference type="SAM" id="MobiDB-lite"/>
    </source>
</evidence>
<dbReference type="PANTHER" id="PTHR33447">
    <property type="entry name" value="GLUTATHIONE GAMMA-GLUTAMYLCYSTEINYLTRANSFERASE"/>
    <property type="match status" value="1"/>
</dbReference>
<evidence type="ECO:0000256" key="2">
    <source>
        <dbReference type="ARBA" id="ARBA00022539"/>
    </source>
</evidence>
<dbReference type="GO" id="GO:0046938">
    <property type="term" value="P:phytochelatin biosynthetic process"/>
    <property type="evidence" value="ECO:0007669"/>
    <property type="project" value="InterPro"/>
</dbReference>
<evidence type="ECO:0000256" key="1">
    <source>
        <dbReference type="ARBA" id="ARBA00012468"/>
    </source>
</evidence>
<evidence type="ECO:0000313" key="8">
    <source>
        <dbReference type="Proteomes" id="UP000271241"/>
    </source>
</evidence>
<dbReference type="GO" id="GO:0016756">
    <property type="term" value="F:glutathione gamma-glutamylcysteinyltransferase activity"/>
    <property type="evidence" value="ECO:0007669"/>
    <property type="project" value="UniProtKB-EC"/>
</dbReference>
<keyword evidence="2" id="KW-0104">Cadmium</keyword>
<proteinExistence type="predicted"/>